<dbReference type="InterPro" id="IPR018689">
    <property type="entry name" value="Imm33_dom"/>
</dbReference>
<dbReference type="InterPro" id="IPR018756">
    <property type="entry name" value="DUF2314"/>
</dbReference>
<evidence type="ECO:0000259" key="1">
    <source>
        <dbReference type="Pfam" id="PF09951"/>
    </source>
</evidence>
<feature type="domain" description="Immunity protein Imm33" evidence="1">
    <location>
        <begin position="137"/>
        <end position="229"/>
    </location>
</feature>
<dbReference type="Proteomes" id="UP000241167">
    <property type="component" value="Unassembled WGS sequence"/>
</dbReference>
<protein>
    <submittedName>
        <fullName evidence="3">DUF2185 domain-containing protein</fullName>
    </submittedName>
</protein>
<evidence type="ECO:0000313" key="4">
    <source>
        <dbReference type="Proteomes" id="UP000241167"/>
    </source>
</evidence>
<organism evidence="3 4">
    <name type="scientific">Allosphingosinicella deserti</name>
    <dbReference type="NCBI Taxonomy" id="2116704"/>
    <lineage>
        <taxon>Bacteria</taxon>
        <taxon>Pseudomonadati</taxon>
        <taxon>Pseudomonadota</taxon>
        <taxon>Alphaproteobacteria</taxon>
        <taxon>Sphingomonadales</taxon>
        <taxon>Sphingomonadaceae</taxon>
        <taxon>Allosphingosinicella</taxon>
    </lineage>
</organism>
<feature type="domain" description="DUF2314" evidence="2">
    <location>
        <begin position="54"/>
        <end position="112"/>
    </location>
</feature>
<keyword evidence="4" id="KW-1185">Reference proteome</keyword>
<gene>
    <name evidence="3" type="ORF">C7I55_14390</name>
</gene>
<dbReference type="EMBL" id="PXYI01000004">
    <property type="protein sequence ID" value="PSJ39763.1"/>
    <property type="molecule type" value="Genomic_DNA"/>
</dbReference>
<dbReference type="Pfam" id="PF10077">
    <property type="entry name" value="DUF2314"/>
    <property type="match status" value="1"/>
</dbReference>
<dbReference type="PANTHER" id="PTHR38743">
    <property type="entry name" value="SIMILAR TO GLYOXYLASE I FAMILY PROTEIN"/>
    <property type="match status" value="1"/>
</dbReference>
<evidence type="ECO:0000259" key="2">
    <source>
        <dbReference type="Pfam" id="PF10077"/>
    </source>
</evidence>
<evidence type="ECO:0000313" key="3">
    <source>
        <dbReference type="EMBL" id="PSJ39763.1"/>
    </source>
</evidence>
<accession>A0A2P7QP61</accession>
<proteinExistence type="predicted"/>
<dbReference type="PANTHER" id="PTHR38743:SF2">
    <property type="entry name" value="DUF2185 DOMAIN-CONTAINING PROTEIN"/>
    <property type="match status" value="1"/>
</dbReference>
<sequence length="232" mass="25639">MHDLAPSGLMTEAENMAQGPGYRLIDPRPVAAESPYTFFLPSSVERDAIALGDQVKLKFEHIPPGTEWGVERMWVTVTDVAERGIHGVLDNQPYEPTASIALGDTIAFAPHHVISIRWDDPAAAPLVSRPRGHWERCMVDQCVLDGVEPVEYLYRETPDLGGAGDEEPDSGWRLRGRKGDATDVEIDAREAAYVALGAVLNRDDSWLALIDAPIGSAFMRDFANGRYERVER</sequence>
<dbReference type="AlphaFoldDB" id="A0A2P7QP61"/>
<reference evidence="3 4" key="1">
    <citation type="submission" date="2018-03" db="EMBL/GenBank/DDBJ databases">
        <title>The draft genome of Sphingosinicella sp. GL-C-18.</title>
        <authorList>
            <person name="Liu L."/>
            <person name="Li L."/>
            <person name="Liang L."/>
            <person name="Zhang X."/>
            <person name="Wang T."/>
        </authorList>
    </citation>
    <scope>NUCLEOTIDE SEQUENCE [LARGE SCALE GENOMIC DNA]</scope>
    <source>
        <strain evidence="3 4">GL-C-18</strain>
    </source>
</reference>
<name>A0A2P7QP61_9SPHN</name>
<dbReference type="Pfam" id="PF09951">
    <property type="entry name" value="Imm33"/>
    <property type="match status" value="1"/>
</dbReference>
<comment type="caution">
    <text evidence="3">The sequence shown here is derived from an EMBL/GenBank/DDBJ whole genome shotgun (WGS) entry which is preliminary data.</text>
</comment>